<proteinExistence type="predicted"/>
<keyword evidence="5 7" id="KW-0472">Membrane</keyword>
<sequence>HPKFLFTSLRPFYFLDLFVFWVFTIIMCISIILNFGVIMACLCNRFNSPMLLYIALSSLTDTCLGIVGVSCYLSAIIGLRHVISFSECLFQMFCLYSASFQQFLTTWLMYVDRHWAIFWPYSYVALIANKGGAVKLAIVVWSFGVLVSISFPCGCNSIGILILYCYIWIQISACGNAYFSIIYSITAAYVVYGLTGLTALVSTWCIVQKCRKSSTEANMKALHTCFTQLFASVAQFIALFLMGGLKRFVHLPGASFIMDLISVVTPAAVNPLIFGFRIQEILIIHMAKNSSQSDKWWERKI</sequence>
<evidence type="ECO:0000313" key="10">
    <source>
        <dbReference type="Proteomes" id="UP000694388"/>
    </source>
</evidence>
<protein>
    <recommendedName>
        <fullName evidence="8">G-protein coupled receptors family 1 profile domain-containing protein</fullName>
    </recommendedName>
</protein>
<dbReference type="Ensembl" id="ENSEBUT00000008339.1">
    <property type="protein sequence ID" value="ENSEBUP00000007850.1"/>
    <property type="gene ID" value="ENSEBUG00000005104.1"/>
</dbReference>
<dbReference type="GO" id="GO:0004984">
    <property type="term" value="F:olfactory receptor activity"/>
    <property type="evidence" value="ECO:0007669"/>
    <property type="project" value="InterPro"/>
</dbReference>
<feature type="transmembrane region" description="Helical" evidence="7">
    <location>
        <begin position="181"/>
        <end position="207"/>
    </location>
</feature>
<dbReference type="GeneTree" id="ENSGT00930000152706"/>
<dbReference type="PANTHER" id="PTHR26450">
    <property type="entry name" value="OLFACTORY RECEPTOR 56B1-RELATED"/>
    <property type="match status" value="1"/>
</dbReference>
<keyword evidence="2 7" id="KW-0812">Transmembrane</keyword>
<feature type="transmembrane region" description="Helical" evidence="7">
    <location>
        <begin position="12"/>
        <end position="38"/>
    </location>
</feature>
<feature type="transmembrane region" description="Helical" evidence="7">
    <location>
        <begin position="136"/>
        <end position="169"/>
    </location>
</feature>
<dbReference type="AlphaFoldDB" id="A0A8C4PZT2"/>
<evidence type="ECO:0000256" key="6">
    <source>
        <dbReference type="ARBA" id="ARBA00023224"/>
    </source>
</evidence>
<dbReference type="InterPro" id="IPR050402">
    <property type="entry name" value="OR51/52/56-like"/>
</dbReference>
<feature type="domain" description="G-protein coupled receptors family 1 profile" evidence="8">
    <location>
        <begin position="33"/>
        <end position="274"/>
    </location>
</feature>
<dbReference type="SUPFAM" id="SSF81321">
    <property type="entry name" value="Family A G protein-coupled receptor-like"/>
    <property type="match status" value="1"/>
</dbReference>
<evidence type="ECO:0000259" key="8">
    <source>
        <dbReference type="PROSITE" id="PS50262"/>
    </source>
</evidence>
<dbReference type="InterPro" id="IPR017452">
    <property type="entry name" value="GPCR_Rhodpsn_7TM"/>
</dbReference>
<keyword evidence="4 7" id="KW-1133">Transmembrane helix</keyword>
<feature type="transmembrane region" description="Helical" evidence="7">
    <location>
        <begin position="254"/>
        <end position="276"/>
    </location>
</feature>
<dbReference type="Gene3D" id="1.20.1070.10">
    <property type="entry name" value="Rhodopsin 7-helix transmembrane proteins"/>
    <property type="match status" value="1"/>
</dbReference>
<dbReference type="Pfam" id="PF13853">
    <property type="entry name" value="7tm_4"/>
    <property type="match status" value="1"/>
</dbReference>
<keyword evidence="6" id="KW-0807">Transducer</keyword>
<evidence type="ECO:0000313" key="9">
    <source>
        <dbReference type="Ensembl" id="ENSEBUP00000007850.1"/>
    </source>
</evidence>
<feature type="transmembrane region" description="Helical" evidence="7">
    <location>
        <begin position="89"/>
        <end position="110"/>
    </location>
</feature>
<keyword evidence="10" id="KW-1185">Reference proteome</keyword>
<evidence type="ECO:0000256" key="3">
    <source>
        <dbReference type="ARBA" id="ARBA00022725"/>
    </source>
</evidence>
<dbReference type="InterPro" id="IPR000725">
    <property type="entry name" value="Olfact_rcpt"/>
</dbReference>
<dbReference type="PANTHER" id="PTHR26450:SF87">
    <property type="entry name" value="OLFACTORY RECEPTOR 51F2"/>
    <property type="match status" value="1"/>
</dbReference>
<feature type="transmembrane region" description="Helical" evidence="7">
    <location>
        <begin position="219"/>
        <end position="242"/>
    </location>
</feature>
<evidence type="ECO:0000256" key="5">
    <source>
        <dbReference type="ARBA" id="ARBA00023136"/>
    </source>
</evidence>
<name>A0A8C4PZT2_EPTBU</name>
<evidence type="ECO:0000256" key="4">
    <source>
        <dbReference type="ARBA" id="ARBA00022989"/>
    </source>
</evidence>
<dbReference type="PROSITE" id="PS50262">
    <property type="entry name" value="G_PROTEIN_RECEP_F1_2"/>
    <property type="match status" value="1"/>
</dbReference>
<keyword evidence="3" id="KW-0552">Olfaction</keyword>
<feature type="transmembrane region" description="Helical" evidence="7">
    <location>
        <begin position="50"/>
        <end position="77"/>
    </location>
</feature>
<evidence type="ECO:0000256" key="7">
    <source>
        <dbReference type="SAM" id="Phobius"/>
    </source>
</evidence>
<dbReference type="GO" id="GO:0005886">
    <property type="term" value="C:plasma membrane"/>
    <property type="evidence" value="ECO:0007669"/>
    <property type="project" value="TreeGrafter"/>
</dbReference>
<keyword evidence="3" id="KW-0716">Sensory transduction</keyword>
<evidence type="ECO:0000256" key="1">
    <source>
        <dbReference type="ARBA" id="ARBA00004141"/>
    </source>
</evidence>
<evidence type="ECO:0000256" key="2">
    <source>
        <dbReference type="ARBA" id="ARBA00022692"/>
    </source>
</evidence>
<comment type="subcellular location">
    <subcellularLocation>
        <location evidence="1">Membrane</location>
        <topology evidence="1">Multi-pass membrane protein</topology>
    </subcellularLocation>
</comment>
<reference evidence="9" key="2">
    <citation type="submission" date="2025-09" db="UniProtKB">
        <authorList>
            <consortium name="Ensembl"/>
        </authorList>
    </citation>
    <scope>IDENTIFICATION</scope>
</reference>
<organism evidence="9 10">
    <name type="scientific">Eptatretus burgeri</name>
    <name type="common">Inshore hagfish</name>
    <dbReference type="NCBI Taxonomy" id="7764"/>
    <lineage>
        <taxon>Eukaryota</taxon>
        <taxon>Metazoa</taxon>
        <taxon>Chordata</taxon>
        <taxon>Craniata</taxon>
        <taxon>Vertebrata</taxon>
        <taxon>Cyclostomata</taxon>
        <taxon>Myxini</taxon>
        <taxon>Myxiniformes</taxon>
        <taxon>Myxinidae</taxon>
        <taxon>Eptatretinae</taxon>
        <taxon>Eptatretus</taxon>
    </lineage>
</organism>
<dbReference type="GO" id="GO:0007186">
    <property type="term" value="P:G protein-coupled receptor signaling pathway"/>
    <property type="evidence" value="ECO:0007669"/>
    <property type="project" value="InterPro"/>
</dbReference>
<dbReference type="Proteomes" id="UP000694388">
    <property type="component" value="Unplaced"/>
</dbReference>
<reference evidence="9" key="1">
    <citation type="submission" date="2025-08" db="UniProtKB">
        <authorList>
            <consortium name="Ensembl"/>
        </authorList>
    </citation>
    <scope>IDENTIFICATION</scope>
</reference>
<accession>A0A8C4PZT2</accession>